<organism evidence="1 2">
    <name type="scientific">Saccharothrix longispora</name>
    <dbReference type="NCBI Taxonomy" id="33920"/>
    <lineage>
        <taxon>Bacteria</taxon>
        <taxon>Bacillati</taxon>
        <taxon>Actinomycetota</taxon>
        <taxon>Actinomycetes</taxon>
        <taxon>Pseudonocardiales</taxon>
        <taxon>Pseudonocardiaceae</taxon>
        <taxon>Saccharothrix</taxon>
    </lineage>
</organism>
<proteinExistence type="predicted"/>
<dbReference type="Proteomes" id="UP001268819">
    <property type="component" value="Unassembled WGS sequence"/>
</dbReference>
<reference evidence="1 2" key="1">
    <citation type="submission" date="2023-07" db="EMBL/GenBank/DDBJ databases">
        <title>Sequencing the genomes of 1000 actinobacteria strains.</title>
        <authorList>
            <person name="Klenk H.-P."/>
        </authorList>
    </citation>
    <scope>NUCLEOTIDE SEQUENCE [LARGE SCALE GENOMIC DNA]</scope>
    <source>
        <strain evidence="1 2">DSM 43749</strain>
    </source>
</reference>
<comment type="caution">
    <text evidence="1">The sequence shown here is derived from an EMBL/GenBank/DDBJ whole genome shotgun (WGS) entry which is preliminary data.</text>
</comment>
<sequence>MTVRPTLRCLRDDLGIALPPIDDPLDEIDHPLIRKANDQFAVPAGPRERIRSVDDVVMFKVKVQRWRGAVVETGEPSWLLLAGVREDGSRDDFYEALATAAVAARTRYNAEHSPPLKSQTFCEQWLPVGEDHDRYRAEAGVRILRVLRDTVRRLVCASLLDGHEHAGEVAGAELGVLIQGSEERGTYVALRITGSVPDDMVAVVLSLVPGCDRDGWYPEFAMPGRPLRPGEQAYSNLMDPAEAARLLEGREAG</sequence>
<name>A0ABU1Q2S3_9PSEU</name>
<dbReference type="RefSeq" id="WP_310309812.1">
    <property type="nucleotide sequence ID" value="NZ_BAAAXB010000001.1"/>
</dbReference>
<gene>
    <name evidence="1" type="ORF">J2S66_005093</name>
</gene>
<keyword evidence="2" id="KW-1185">Reference proteome</keyword>
<evidence type="ECO:0000313" key="2">
    <source>
        <dbReference type="Proteomes" id="UP001268819"/>
    </source>
</evidence>
<evidence type="ECO:0000313" key="1">
    <source>
        <dbReference type="EMBL" id="MDR6596709.1"/>
    </source>
</evidence>
<dbReference type="EMBL" id="JAVDSG010000001">
    <property type="protein sequence ID" value="MDR6596709.1"/>
    <property type="molecule type" value="Genomic_DNA"/>
</dbReference>
<protein>
    <submittedName>
        <fullName evidence="1">Uncharacterized protein</fullName>
    </submittedName>
</protein>
<accession>A0ABU1Q2S3</accession>